<reference evidence="5 6" key="1">
    <citation type="submission" date="2021-09" db="EMBL/GenBank/DDBJ databases">
        <title>Genomic insights and catalytic innovation underlie evolution of tropane alkaloids biosynthesis.</title>
        <authorList>
            <person name="Wang Y.-J."/>
            <person name="Tian T."/>
            <person name="Huang J.-P."/>
            <person name="Huang S.-X."/>
        </authorList>
    </citation>
    <scope>NUCLEOTIDE SEQUENCE [LARGE SCALE GENOMIC DNA]</scope>
    <source>
        <strain evidence="5">KIB-2018</strain>
        <tissue evidence="5">Leaf</tissue>
    </source>
</reference>
<comment type="pathway">
    <text evidence="2">Protein modification; protein ubiquitination.</text>
</comment>
<evidence type="ECO:0000256" key="2">
    <source>
        <dbReference type="ARBA" id="ARBA00004906"/>
    </source>
</evidence>
<dbReference type="InterPro" id="IPR058039">
    <property type="entry name" value="At3g05675-like_ankyrin"/>
</dbReference>
<evidence type="ECO:0000256" key="1">
    <source>
        <dbReference type="ARBA" id="ARBA00002668"/>
    </source>
</evidence>
<feature type="domain" description="BTB" evidence="4">
    <location>
        <begin position="18"/>
        <end position="81"/>
    </location>
</feature>
<keyword evidence="3" id="KW-0833">Ubl conjugation pathway</keyword>
<proteinExistence type="predicted"/>
<evidence type="ECO:0000259" key="4">
    <source>
        <dbReference type="PROSITE" id="PS50097"/>
    </source>
</evidence>
<dbReference type="EMBL" id="JAIWQS010000004">
    <property type="protein sequence ID" value="KAJ8768392.1"/>
    <property type="molecule type" value="Genomic_DNA"/>
</dbReference>
<dbReference type="InterPro" id="IPR038920">
    <property type="entry name" value="At3g05675-like"/>
</dbReference>
<dbReference type="Pfam" id="PF25553">
    <property type="entry name" value="BTB-POZ_ANK-like"/>
    <property type="match status" value="1"/>
</dbReference>
<dbReference type="PROSITE" id="PS50097">
    <property type="entry name" value="BTB"/>
    <property type="match status" value="1"/>
</dbReference>
<dbReference type="Gene3D" id="3.30.710.10">
    <property type="entry name" value="Potassium Channel Kv1.1, Chain A"/>
    <property type="match status" value="1"/>
</dbReference>
<evidence type="ECO:0000313" key="6">
    <source>
        <dbReference type="Proteomes" id="UP001159364"/>
    </source>
</evidence>
<evidence type="ECO:0000256" key="3">
    <source>
        <dbReference type="ARBA" id="ARBA00022786"/>
    </source>
</evidence>
<protein>
    <recommendedName>
        <fullName evidence="4">BTB domain-containing protein</fullName>
    </recommendedName>
</protein>
<comment type="caution">
    <text evidence="5">The sequence shown here is derived from an EMBL/GenBank/DDBJ whole genome shotgun (WGS) entry which is preliminary data.</text>
</comment>
<organism evidence="5 6">
    <name type="scientific">Erythroxylum novogranatense</name>
    <dbReference type="NCBI Taxonomy" id="1862640"/>
    <lineage>
        <taxon>Eukaryota</taxon>
        <taxon>Viridiplantae</taxon>
        <taxon>Streptophyta</taxon>
        <taxon>Embryophyta</taxon>
        <taxon>Tracheophyta</taxon>
        <taxon>Spermatophyta</taxon>
        <taxon>Magnoliopsida</taxon>
        <taxon>eudicotyledons</taxon>
        <taxon>Gunneridae</taxon>
        <taxon>Pentapetalae</taxon>
        <taxon>rosids</taxon>
        <taxon>fabids</taxon>
        <taxon>Malpighiales</taxon>
        <taxon>Erythroxylaceae</taxon>
        <taxon>Erythroxylum</taxon>
    </lineage>
</organism>
<dbReference type="PANTHER" id="PTHR31060">
    <property type="entry name" value="OSJNBA0011J08.25 PROTEIN-RELATED"/>
    <property type="match status" value="1"/>
</dbReference>
<comment type="function">
    <text evidence="1">May act as a substrate-specific adapter of an E3 ubiquitin-protein ligase complex (CUL3-RBX1-BTB) which mediates the ubiquitination and subsequent proteasomal degradation of target proteins.</text>
</comment>
<keyword evidence="6" id="KW-1185">Reference proteome</keyword>
<sequence length="430" mass="48206">MEKTVVGKFYRLGDQGTSDITVCLKSCEGRHELLFSHTSVLVSKSKFFSDRLSSPDAGMYVEIHCSELNYEHHVSLLRLLYLPEDLVLDTLKSVKSAVGILEVSVAFGCEEITKSCIQYLEAVPWEEKEEEQILKAVSKLGPIAMPIIDRIQPVDLGATKSVFLSAIRYATTIGGSCPPFGDELKISAQEQVDYMLCEDEDIPLVTSDDEVKSTVRAGLSKVFSLFEKHLSCLLSDSDLVTETEAKILEIITDIEWMCNIVPKMDLLKDFVLSWVEISGNILGIIEHKKLDALMWGMKKKVIELTGKVLEAVGYGSVILPAPYRVQLLKTWLPYIRKMKPLLDLKGNEDLGFSYKMDEDLCQSIEGAIVSLVLALPSNDQADILAEWMKADQIKYPDLSEAFEVWCYRTKSAKRRIVEGLDRSENTTVSL</sequence>
<evidence type="ECO:0000313" key="5">
    <source>
        <dbReference type="EMBL" id="KAJ8768392.1"/>
    </source>
</evidence>
<dbReference type="Proteomes" id="UP001159364">
    <property type="component" value="Linkage Group LG04"/>
</dbReference>
<dbReference type="InterPro" id="IPR011333">
    <property type="entry name" value="SKP1/BTB/POZ_sf"/>
</dbReference>
<dbReference type="InterPro" id="IPR000210">
    <property type="entry name" value="BTB/POZ_dom"/>
</dbReference>
<name>A0AAV8TNE5_9ROSI</name>
<dbReference type="PANTHER" id="PTHR31060:SF7">
    <property type="entry name" value="OS06G0129200 PROTEIN"/>
    <property type="match status" value="1"/>
</dbReference>
<gene>
    <name evidence="5" type="ORF">K2173_021545</name>
</gene>
<dbReference type="AlphaFoldDB" id="A0AAV8TNE5"/>
<accession>A0AAV8TNE5</accession>